<dbReference type="PANTHER" id="PTHR47572:SF4">
    <property type="entry name" value="LACTONASE DRP35"/>
    <property type="match status" value="1"/>
</dbReference>
<gene>
    <name evidence="5" type="ORF">AKJ09_05914</name>
</gene>
<dbReference type="InterPro" id="IPR013658">
    <property type="entry name" value="SGL"/>
</dbReference>
<dbReference type="STRING" id="1391654.AKJ09_05914"/>
<dbReference type="RefSeq" id="WP_146650625.1">
    <property type="nucleotide sequence ID" value="NZ_CP012333.1"/>
</dbReference>
<keyword evidence="6" id="KW-1185">Reference proteome</keyword>
<feature type="signal peptide" evidence="3">
    <location>
        <begin position="1"/>
        <end position="19"/>
    </location>
</feature>
<evidence type="ECO:0000256" key="3">
    <source>
        <dbReference type="SAM" id="SignalP"/>
    </source>
</evidence>
<dbReference type="OrthoDB" id="241638at2"/>
<protein>
    <submittedName>
        <fullName evidence="5">Gluconolactonase</fullName>
    </submittedName>
</protein>
<accession>A0A0K1Q0F0</accession>
<dbReference type="Gene3D" id="2.120.10.30">
    <property type="entry name" value="TolB, C-terminal domain"/>
    <property type="match status" value="1"/>
</dbReference>
<keyword evidence="1" id="KW-0378">Hydrolase</keyword>
<evidence type="ECO:0000256" key="2">
    <source>
        <dbReference type="SAM" id="MobiDB-lite"/>
    </source>
</evidence>
<dbReference type="InterPro" id="IPR011042">
    <property type="entry name" value="6-blade_b-propeller_TolB-like"/>
</dbReference>
<dbReference type="Proteomes" id="UP000064967">
    <property type="component" value="Chromosome"/>
</dbReference>
<dbReference type="PANTHER" id="PTHR47572">
    <property type="entry name" value="LIPOPROTEIN-RELATED"/>
    <property type="match status" value="1"/>
</dbReference>
<dbReference type="SUPFAM" id="SSF63829">
    <property type="entry name" value="Calcium-dependent phosphotriesterase"/>
    <property type="match status" value="1"/>
</dbReference>
<dbReference type="Pfam" id="PF08450">
    <property type="entry name" value="SGL"/>
    <property type="match status" value="1"/>
</dbReference>
<evidence type="ECO:0000256" key="1">
    <source>
        <dbReference type="ARBA" id="ARBA00022801"/>
    </source>
</evidence>
<evidence type="ECO:0000313" key="5">
    <source>
        <dbReference type="EMBL" id="AKU99250.1"/>
    </source>
</evidence>
<dbReference type="InterPro" id="IPR051262">
    <property type="entry name" value="SMP-30/CGR1_Lactonase"/>
</dbReference>
<dbReference type="PATRIC" id="fig|1391654.3.peg.6002"/>
<name>A0A0K1Q0F0_9BACT</name>
<dbReference type="KEGG" id="llu:AKJ09_05914"/>
<reference evidence="5 6" key="1">
    <citation type="submission" date="2015-08" db="EMBL/GenBank/DDBJ databases">
        <authorList>
            <person name="Babu N.S."/>
            <person name="Beckwith C.J."/>
            <person name="Beseler K.G."/>
            <person name="Brison A."/>
            <person name="Carone J.V."/>
            <person name="Caskin T.P."/>
            <person name="Diamond M."/>
            <person name="Durham M.E."/>
            <person name="Foxe J.M."/>
            <person name="Go M."/>
            <person name="Henderson B.A."/>
            <person name="Jones I.B."/>
            <person name="McGettigan J.A."/>
            <person name="Micheletti S.J."/>
            <person name="Nasrallah M.E."/>
            <person name="Ortiz D."/>
            <person name="Piller C.R."/>
            <person name="Privatt S.R."/>
            <person name="Schneider S.L."/>
            <person name="Sharp S."/>
            <person name="Smith T.C."/>
            <person name="Stanton J.D."/>
            <person name="Ullery H.E."/>
            <person name="Wilson R.J."/>
            <person name="Serrano M.G."/>
            <person name="Buck G."/>
            <person name="Lee V."/>
            <person name="Wang Y."/>
            <person name="Carvalho R."/>
            <person name="Voegtly L."/>
            <person name="Shi R."/>
            <person name="Duckworth R."/>
            <person name="Johnson A."/>
            <person name="Loviza R."/>
            <person name="Walstead R."/>
            <person name="Shah Z."/>
            <person name="Kiflezghi M."/>
            <person name="Wade K."/>
            <person name="Ball S.L."/>
            <person name="Bradley K.W."/>
            <person name="Asai D.J."/>
            <person name="Bowman C.A."/>
            <person name="Russell D.A."/>
            <person name="Pope W.H."/>
            <person name="Jacobs-Sera D."/>
            <person name="Hendrix R.W."/>
            <person name="Hatfull G.F."/>
        </authorList>
    </citation>
    <scope>NUCLEOTIDE SEQUENCE [LARGE SCALE GENOMIC DNA]</scope>
    <source>
        <strain evidence="5 6">DSM 27648</strain>
    </source>
</reference>
<feature type="domain" description="SMP-30/Gluconolactonase/LRE-like region" evidence="4">
    <location>
        <begin position="86"/>
        <end position="341"/>
    </location>
</feature>
<evidence type="ECO:0000259" key="4">
    <source>
        <dbReference type="Pfam" id="PF08450"/>
    </source>
</evidence>
<keyword evidence="3" id="KW-0732">Signal</keyword>
<dbReference type="EMBL" id="CP012333">
    <property type="protein sequence ID" value="AKU99250.1"/>
    <property type="molecule type" value="Genomic_DNA"/>
</dbReference>
<evidence type="ECO:0000313" key="6">
    <source>
        <dbReference type="Proteomes" id="UP000064967"/>
    </source>
</evidence>
<organism evidence="5 6">
    <name type="scientific">Labilithrix luteola</name>
    <dbReference type="NCBI Taxonomy" id="1391654"/>
    <lineage>
        <taxon>Bacteria</taxon>
        <taxon>Pseudomonadati</taxon>
        <taxon>Myxococcota</taxon>
        <taxon>Polyangia</taxon>
        <taxon>Polyangiales</taxon>
        <taxon>Labilitrichaceae</taxon>
        <taxon>Labilithrix</taxon>
    </lineage>
</organism>
<feature type="region of interest" description="Disordered" evidence="2">
    <location>
        <begin position="24"/>
        <end position="71"/>
    </location>
</feature>
<proteinExistence type="predicted"/>
<feature type="chain" id="PRO_5005466387" evidence="3">
    <location>
        <begin position="20"/>
        <end position="357"/>
    </location>
</feature>
<dbReference type="GO" id="GO:0016787">
    <property type="term" value="F:hydrolase activity"/>
    <property type="evidence" value="ECO:0007669"/>
    <property type="project" value="UniProtKB-KW"/>
</dbReference>
<feature type="compositionally biased region" description="Low complexity" evidence="2">
    <location>
        <begin position="51"/>
        <end position="69"/>
    </location>
</feature>
<dbReference type="AlphaFoldDB" id="A0A0K1Q0F0"/>
<sequence length="357" mass="37818">MKRYLPFLLMLPLGMYAYACSSNSSDNGGGTTNPPGGEPPGGSSGNPNPPGSSGNPNPGPGTDDPNQNPIDGIDQVKVILTTNEYTDGPIWHAGQKFLFFTTPLGASALYRMRADGTVKKIRDGSTTEANPMNTNTVDPAGNLVTIDALDVVRASAVGDAGAPEMVANGFVDKGTFQKFDSLKNGVVMKDGSMFLTDPGYGLNTLTANRIYRVAPDKTVTVMDSFEDIPRPTGLALNPDQTEVYVGFTQPMAGTLPYIRKYHVNEDGTLGESGKWVDIDPETSTPDGIEVDTHGNVYVATAQGINVYKSDATKIGVIAVPEQPTGMAFGGDDMKTLYITTQGINIWQVKLKVAGIAQ</sequence>